<dbReference type="UniPathway" id="UPA00378"/>
<dbReference type="PANTHER" id="PTHR12640:SF0">
    <property type="entry name" value="DOLICHYL-DIPHOSPHOOLIGOSACCHARIDE--PROTEIN GLYCOSYLTRANSFERASE SUBUNIT 2"/>
    <property type="match status" value="1"/>
</dbReference>
<feature type="transmembrane region" description="Helical" evidence="7">
    <location>
        <begin position="219"/>
        <end position="241"/>
    </location>
</feature>
<evidence type="ECO:0000256" key="1">
    <source>
        <dbReference type="ARBA" id="ARBA00004477"/>
    </source>
</evidence>
<reference evidence="10 11" key="1">
    <citation type="journal article" date="2011" name="Proc. Natl. Acad. Sci. U.S.A.">
        <title>Evolutionary erosion of yeast sex chromosomes by mating-type switching accidents.</title>
        <authorList>
            <person name="Gordon J.L."/>
            <person name="Armisen D."/>
            <person name="Proux-Wera E."/>
            <person name="Oheigeartaigh S.S."/>
            <person name="Byrne K.P."/>
            <person name="Wolfe K.H."/>
        </authorList>
    </citation>
    <scope>NUCLEOTIDE SEQUENCE [LARGE SCALE GENOMIC DNA]</scope>
    <source>
        <strain evidence="11">ATCC 10662 / CBS 1146 / NBRC 0425 / NCYC 2629 / NRRL Y-866</strain>
    </source>
</reference>
<protein>
    <recommendedName>
        <fullName evidence="9">Ribophorin II C-terminal domain-containing protein</fullName>
    </recommendedName>
</protein>
<dbReference type="InParanoid" id="G8ZXQ5"/>
<keyword evidence="2 7" id="KW-0812">Transmembrane</keyword>
<feature type="transmembrane region" description="Helical" evidence="7">
    <location>
        <begin position="253"/>
        <end position="271"/>
    </location>
</feature>
<keyword evidence="11" id="KW-1185">Reference proteome</keyword>
<comment type="subcellular location">
    <subcellularLocation>
        <location evidence="1">Endoplasmic reticulum membrane</location>
        <topology evidence="1">Multi-pass membrane protein</topology>
    </subcellularLocation>
</comment>
<dbReference type="STRING" id="1076872.G8ZXQ5"/>
<dbReference type="OrthoDB" id="432292at2759"/>
<organism evidence="10 11">
    <name type="scientific">Torulaspora delbrueckii</name>
    <name type="common">Yeast</name>
    <name type="synonym">Candida colliculosa</name>
    <dbReference type="NCBI Taxonomy" id="4950"/>
    <lineage>
        <taxon>Eukaryota</taxon>
        <taxon>Fungi</taxon>
        <taxon>Dikarya</taxon>
        <taxon>Ascomycota</taxon>
        <taxon>Saccharomycotina</taxon>
        <taxon>Saccharomycetes</taxon>
        <taxon>Saccharomycetales</taxon>
        <taxon>Saccharomycetaceae</taxon>
        <taxon>Torulaspora</taxon>
    </lineage>
</organism>
<dbReference type="GO" id="GO:0005198">
    <property type="term" value="F:structural molecule activity"/>
    <property type="evidence" value="ECO:0007669"/>
    <property type="project" value="EnsemblFungi"/>
</dbReference>
<dbReference type="InterPro" id="IPR056790">
    <property type="entry name" value="Ribophorin_II_C"/>
</dbReference>
<evidence type="ECO:0000256" key="5">
    <source>
        <dbReference type="ARBA" id="ARBA00022989"/>
    </source>
</evidence>
<feature type="domain" description="Ribophorin II C-terminal" evidence="9">
    <location>
        <begin position="176"/>
        <end position="272"/>
    </location>
</feature>
<dbReference type="RefSeq" id="XP_003682883.1">
    <property type="nucleotide sequence ID" value="XM_003682835.1"/>
</dbReference>
<evidence type="ECO:0000256" key="3">
    <source>
        <dbReference type="ARBA" id="ARBA00022729"/>
    </source>
</evidence>
<feature type="chain" id="PRO_5044254610" description="Ribophorin II C-terminal domain-containing protein" evidence="8">
    <location>
        <begin position="20"/>
        <end position="277"/>
    </location>
</feature>
<evidence type="ECO:0000256" key="8">
    <source>
        <dbReference type="SAM" id="SignalP"/>
    </source>
</evidence>
<dbReference type="Pfam" id="PF25147">
    <property type="entry name" value="Ribophorin_II_C"/>
    <property type="match status" value="1"/>
</dbReference>
<evidence type="ECO:0000313" key="10">
    <source>
        <dbReference type="EMBL" id="CCE93672.1"/>
    </source>
</evidence>
<evidence type="ECO:0000256" key="4">
    <source>
        <dbReference type="ARBA" id="ARBA00022824"/>
    </source>
</evidence>
<feature type="signal peptide" evidence="8">
    <location>
        <begin position="1"/>
        <end position="19"/>
    </location>
</feature>
<dbReference type="KEGG" id="tdl:TDEL_0G03050"/>
<sequence>MQLMRHLFALCALVYSCLALQAKNVHLTFPGSQRRGILLGDIESQTQKLEEPVQVNAQDESLELNFAVSPAEKPEQVELLVGLPERGLEVVYEPKITDNKELIMYRFSIDVSKIPKALLHYSKDDEEPISVSMILASPESDNVFVPVFDMSLTFNDEVEYTEPVRYEAKPEIRHVFNPEPKTVPWPLAQVFVFIISLVVFGLVIALMSSGALNFGNLPLNFNIVYFFAFIGSIIGFEYIFIQYYIGKSIFETLLAALYLGFPALWVGTKFLRIFKCT</sequence>
<keyword evidence="4" id="KW-0256">Endoplasmic reticulum</keyword>
<evidence type="ECO:0000256" key="2">
    <source>
        <dbReference type="ARBA" id="ARBA00022692"/>
    </source>
</evidence>
<dbReference type="AlphaFoldDB" id="G8ZXQ5"/>
<keyword evidence="5 7" id="KW-1133">Transmembrane helix</keyword>
<dbReference type="Proteomes" id="UP000005627">
    <property type="component" value="Chromosome 7"/>
</dbReference>
<dbReference type="EMBL" id="HE616748">
    <property type="protein sequence ID" value="CCE93672.1"/>
    <property type="molecule type" value="Genomic_DNA"/>
</dbReference>
<evidence type="ECO:0000256" key="6">
    <source>
        <dbReference type="ARBA" id="ARBA00023136"/>
    </source>
</evidence>
<dbReference type="eggNOG" id="KOG2447">
    <property type="taxonomic scope" value="Eukaryota"/>
</dbReference>
<evidence type="ECO:0000259" key="9">
    <source>
        <dbReference type="Pfam" id="PF25147"/>
    </source>
</evidence>
<accession>G8ZXQ5</accession>
<proteinExistence type="predicted"/>
<gene>
    <name evidence="10" type="primary">TDEL0G03050</name>
    <name evidence="10" type="ORF">TDEL_0G03050</name>
</gene>
<feature type="transmembrane region" description="Helical" evidence="7">
    <location>
        <begin position="185"/>
        <end position="207"/>
    </location>
</feature>
<dbReference type="GO" id="GO:0006487">
    <property type="term" value="P:protein N-linked glycosylation"/>
    <property type="evidence" value="ECO:0007669"/>
    <property type="project" value="EnsemblFungi"/>
</dbReference>
<dbReference type="HOGENOM" id="CLU_079423_0_0_1"/>
<dbReference type="FunCoup" id="G8ZXQ5">
    <property type="interactions" value="177"/>
</dbReference>
<name>G8ZXQ5_TORDE</name>
<dbReference type="PANTHER" id="PTHR12640">
    <property type="entry name" value="RIBOPHORIN II"/>
    <property type="match status" value="1"/>
</dbReference>
<keyword evidence="6 7" id="KW-0472">Membrane</keyword>
<dbReference type="GO" id="GO:0008250">
    <property type="term" value="C:oligosaccharyltransferase complex"/>
    <property type="evidence" value="ECO:0007669"/>
    <property type="project" value="EnsemblFungi"/>
</dbReference>
<evidence type="ECO:0000313" key="11">
    <source>
        <dbReference type="Proteomes" id="UP000005627"/>
    </source>
</evidence>
<dbReference type="InterPro" id="IPR008814">
    <property type="entry name" value="Swp1"/>
</dbReference>
<dbReference type="GeneID" id="11504967"/>
<keyword evidence="3 8" id="KW-0732">Signal</keyword>
<evidence type="ECO:0000256" key="7">
    <source>
        <dbReference type="SAM" id="Phobius"/>
    </source>
</evidence>
<dbReference type="PROSITE" id="PS51257">
    <property type="entry name" value="PROKAR_LIPOPROTEIN"/>
    <property type="match status" value="1"/>
</dbReference>